<keyword evidence="3" id="KW-1185">Reference proteome</keyword>
<dbReference type="EMBL" id="JAYGJQ010000001">
    <property type="protein sequence ID" value="MEA9354879.1"/>
    <property type="molecule type" value="Genomic_DNA"/>
</dbReference>
<proteinExistence type="predicted"/>
<feature type="region of interest" description="Disordered" evidence="1">
    <location>
        <begin position="177"/>
        <end position="197"/>
    </location>
</feature>
<comment type="caution">
    <text evidence="2">The sequence shown here is derived from an EMBL/GenBank/DDBJ whole genome shotgun (WGS) entry which is preliminary data.</text>
</comment>
<evidence type="ECO:0000313" key="2">
    <source>
        <dbReference type="EMBL" id="MEA9354879.1"/>
    </source>
</evidence>
<organism evidence="2 3">
    <name type="scientific">Bacteriovorax antarcticus</name>
    <dbReference type="NCBI Taxonomy" id="3088717"/>
    <lineage>
        <taxon>Bacteria</taxon>
        <taxon>Pseudomonadati</taxon>
        <taxon>Bdellovibrionota</taxon>
        <taxon>Bacteriovoracia</taxon>
        <taxon>Bacteriovoracales</taxon>
        <taxon>Bacteriovoracaceae</taxon>
        <taxon>Bacteriovorax</taxon>
    </lineage>
</organism>
<reference evidence="2 3" key="1">
    <citation type="submission" date="2023-11" db="EMBL/GenBank/DDBJ databases">
        <title>A Novel Polar Bacteriovorax (B. antarcticus) Isolated from the Biocrust in Antarctica.</title>
        <authorList>
            <person name="Mun W."/>
            <person name="Choi S.Y."/>
            <person name="Mitchell R.J."/>
        </authorList>
    </citation>
    <scope>NUCLEOTIDE SEQUENCE [LARGE SCALE GENOMIC DNA]</scope>
    <source>
        <strain evidence="2 3">PP10</strain>
    </source>
</reference>
<evidence type="ECO:0000256" key="1">
    <source>
        <dbReference type="SAM" id="MobiDB-lite"/>
    </source>
</evidence>
<accession>A0ABU5VPB7</accession>
<protein>
    <submittedName>
        <fullName evidence="2">Uncharacterized protein</fullName>
    </submittedName>
</protein>
<dbReference type="RefSeq" id="WP_323574373.1">
    <property type="nucleotide sequence ID" value="NZ_JAYGJQ010000001.1"/>
</dbReference>
<name>A0ABU5VPB7_9BACT</name>
<evidence type="ECO:0000313" key="3">
    <source>
        <dbReference type="Proteomes" id="UP001302274"/>
    </source>
</evidence>
<feature type="compositionally biased region" description="Polar residues" evidence="1">
    <location>
        <begin position="177"/>
        <end position="186"/>
    </location>
</feature>
<dbReference type="Proteomes" id="UP001302274">
    <property type="component" value="Unassembled WGS sequence"/>
</dbReference>
<sequence length="197" mass="22252">MAVQNLLIMTLLRIITPEEIADIATKHNGGKFLSLTDLVNERVDRKIYRDFSSTDSMDEIHEEHAVQHTETEGSAKILPFNKLENKEAATEEHSSEESAAPRFVTQAKPTSQFAPAYEHVEVPAKAAMVEHKEDENMSSFILVEKNRLQQSQKSLKQKEIINLYQKNSNIDVEQIKSTNQNPSTASEAGVLVNKKQY</sequence>
<gene>
    <name evidence="2" type="ORF">SHI21_01615</name>
</gene>